<dbReference type="AlphaFoldDB" id="A0A2S7IMI4"/>
<feature type="domain" description="TonB-dependent receptor-like beta-barrel" evidence="11">
    <location>
        <begin position="434"/>
        <end position="969"/>
    </location>
</feature>
<dbReference type="InterPro" id="IPR012910">
    <property type="entry name" value="Plug_dom"/>
</dbReference>
<keyword evidence="7 8" id="KW-0998">Cell outer membrane</keyword>
<evidence type="ECO:0000256" key="9">
    <source>
        <dbReference type="RuleBase" id="RU003357"/>
    </source>
</evidence>
<dbReference type="InterPro" id="IPR037066">
    <property type="entry name" value="Plug_dom_sf"/>
</dbReference>
<evidence type="ECO:0000256" key="4">
    <source>
        <dbReference type="ARBA" id="ARBA00022692"/>
    </source>
</evidence>
<comment type="subcellular location">
    <subcellularLocation>
        <location evidence="1 8">Cell outer membrane</location>
        <topology evidence="1 8">Multi-pass membrane protein</topology>
    </subcellularLocation>
</comment>
<dbReference type="Pfam" id="PF07715">
    <property type="entry name" value="Plug"/>
    <property type="match status" value="1"/>
</dbReference>
<dbReference type="InterPro" id="IPR023997">
    <property type="entry name" value="TonB-dep_OMP_SusC/RagA_CS"/>
</dbReference>
<dbReference type="Gene3D" id="2.60.40.1120">
    <property type="entry name" value="Carboxypeptidase-like, regulatory domain"/>
    <property type="match status" value="1"/>
</dbReference>
<dbReference type="Gene3D" id="2.40.170.20">
    <property type="entry name" value="TonB-dependent receptor, beta-barrel domain"/>
    <property type="match status" value="1"/>
</dbReference>
<keyword evidence="5 9" id="KW-0798">TonB box</keyword>
<sequence>MRRLLHLCFLVGALLSGYSTIAQDRVVTGKVTSSEDGTPLVGVSVQAKGTSRGVNTDATGTYRLSVPDNSTLVFSFIGMITQEIAVGNQTQIDVQLGSNSRELTEVVVTGFGSQIKRDVTGNIAKVDSKKLENIPNPSFEAALQGNAAGVQITQGNGKLGQGISVRVRGTSSISASSQPLYVVDGVPINTQNLSNNTAPTNPIADLNPQDIESLEILKDASAGAIYGARAANGVVLITTKRGKAGKTNVNVGFQYGSSKPTRLRDYMTAEQWLSYFRVAAANTNSTNSLNTIINRSAAGTTPGEATYDWQRAAFQDAPFSQTDLNISGGNEKTKFYISGQYLDQKGILIKNSLERFSGRLNLDHKANNWLSIGMNMSLARTLQNRVSNDNAFSTPMQAVAIPPITPLIDPRTGLISGTPPGTSANFPIYYNPFISAEYSDYKTLVFRNISNVYGQVDFTKWLSFRSELGVDLLNQNENTYYGTQTVRNVSGAANGLGESRYSQVMNYNTNNYFSFNKAIGDLHSITATLGMSYQETRIDGNFVEGQQFPSNAYRQIASAADITGGSSTRTRFSFLSYFLRANYKFADKYLVGLSGRVDGSSRFGNDSKYGFFPAISGGWILSEEKFLQESKALSFLKLRASYGLTGNAEIGNFPALGLWSSSGYAGVAGQSPSQLRNQDLKWETTTQTDIGLDYGILNNRINGEIDYYIKNTNDLLLSVNVPGTAGFPDQVRNVGKMQNKGFEFTLNSQNLVGAFKWTTSLNISNNKNRVVEIDKSPSGEPVPITGGFDQVNRAYPGQPLGAFYMIEYAGVDKANGDALYYRNDTEGDRTTTNDPNEAQRVFVGSPLPTWFGGITNTFSYAGFDLSILFNGQFGNKVYMAGGKFERASGDYFDNHLASELDYWTPENPNASTPQPRLFGANGTAVSSRYLSDASYVRLRNVSVGYTIPKTVLNRLKVDRLRVYFLAQNLLTFTKYTGWDPEVSTDAVSGNIAAGQDFYSAPQAKTLTVGLQIGF</sequence>
<dbReference type="SUPFAM" id="SSF56935">
    <property type="entry name" value="Porins"/>
    <property type="match status" value="1"/>
</dbReference>
<dbReference type="NCBIfam" id="TIGR04057">
    <property type="entry name" value="SusC_RagA_signa"/>
    <property type="match status" value="1"/>
</dbReference>
<evidence type="ECO:0000256" key="5">
    <source>
        <dbReference type="ARBA" id="ARBA00023077"/>
    </source>
</evidence>
<keyword evidence="4 8" id="KW-0812">Transmembrane</keyword>
<keyword evidence="2 8" id="KW-0813">Transport</keyword>
<evidence type="ECO:0000256" key="8">
    <source>
        <dbReference type="PROSITE-ProRule" id="PRU01360"/>
    </source>
</evidence>
<gene>
    <name evidence="13" type="ORF">C5O19_04655</name>
</gene>
<dbReference type="Pfam" id="PF00593">
    <property type="entry name" value="TonB_dep_Rec_b-barrel"/>
    <property type="match status" value="1"/>
</dbReference>
<comment type="caution">
    <text evidence="13">The sequence shown here is derived from an EMBL/GenBank/DDBJ whole genome shotgun (WGS) entry which is preliminary data.</text>
</comment>
<evidence type="ECO:0000259" key="12">
    <source>
        <dbReference type="Pfam" id="PF07715"/>
    </source>
</evidence>
<organism evidence="13 14">
    <name type="scientific">Siphonobacter curvatus</name>
    <dbReference type="NCBI Taxonomy" id="2094562"/>
    <lineage>
        <taxon>Bacteria</taxon>
        <taxon>Pseudomonadati</taxon>
        <taxon>Bacteroidota</taxon>
        <taxon>Cytophagia</taxon>
        <taxon>Cytophagales</taxon>
        <taxon>Cytophagaceae</taxon>
        <taxon>Siphonobacter</taxon>
    </lineage>
</organism>
<dbReference type="NCBIfam" id="TIGR04056">
    <property type="entry name" value="OMP_RagA_SusC"/>
    <property type="match status" value="1"/>
</dbReference>
<dbReference type="GO" id="GO:0009279">
    <property type="term" value="C:cell outer membrane"/>
    <property type="evidence" value="ECO:0007669"/>
    <property type="project" value="UniProtKB-SubCell"/>
</dbReference>
<dbReference type="SUPFAM" id="SSF49464">
    <property type="entry name" value="Carboxypeptidase regulatory domain-like"/>
    <property type="match status" value="1"/>
</dbReference>
<keyword evidence="3 8" id="KW-1134">Transmembrane beta strand</keyword>
<evidence type="ECO:0000256" key="1">
    <source>
        <dbReference type="ARBA" id="ARBA00004571"/>
    </source>
</evidence>
<evidence type="ECO:0000256" key="2">
    <source>
        <dbReference type="ARBA" id="ARBA00022448"/>
    </source>
</evidence>
<proteinExistence type="inferred from homology"/>
<dbReference type="OrthoDB" id="9768177at2"/>
<dbReference type="Gene3D" id="2.170.130.10">
    <property type="entry name" value="TonB-dependent receptor, plug domain"/>
    <property type="match status" value="1"/>
</dbReference>
<evidence type="ECO:0000256" key="6">
    <source>
        <dbReference type="ARBA" id="ARBA00023136"/>
    </source>
</evidence>
<evidence type="ECO:0000259" key="11">
    <source>
        <dbReference type="Pfam" id="PF00593"/>
    </source>
</evidence>
<keyword evidence="10" id="KW-0732">Signal</keyword>
<feature type="domain" description="TonB-dependent receptor plug" evidence="12">
    <location>
        <begin position="116"/>
        <end position="234"/>
    </location>
</feature>
<reference evidence="14" key="1">
    <citation type="submission" date="2018-02" db="EMBL/GenBank/DDBJ databases">
        <title>Genome sequencing of Solimonas sp. HR-BB.</title>
        <authorList>
            <person name="Lee Y."/>
            <person name="Jeon C.O."/>
        </authorList>
    </citation>
    <scope>NUCLEOTIDE SEQUENCE [LARGE SCALE GENOMIC DNA]</scope>
    <source>
        <strain evidence="14">HR-U</strain>
    </source>
</reference>
<dbReference type="InterPro" id="IPR023996">
    <property type="entry name" value="TonB-dep_OMP_SusC/RagA"/>
</dbReference>
<feature type="signal peptide" evidence="10">
    <location>
        <begin position="1"/>
        <end position="22"/>
    </location>
</feature>
<dbReference type="InterPro" id="IPR036942">
    <property type="entry name" value="Beta-barrel_TonB_sf"/>
</dbReference>
<dbReference type="Pfam" id="PF13715">
    <property type="entry name" value="CarbopepD_reg_2"/>
    <property type="match status" value="1"/>
</dbReference>
<accession>A0A2S7IMI4</accession>
<evidence type="ECO:0000256" key="10">
    <source>
        <dbReference type="SAM" id="SignalP"/>
    </source>
</evidence>
<keyword evidence="14" id="KW-1185">Reference proteome</keyword>
<name>A0A2S7IMI4_9BACT</name>
<feature type="chain" id="PRO_5015745756" evidence="10">
    <location>
        <begin position="23"/>
        <end position="1014"/>
    </location>
</feature>
<dbReference type="EMBL" id="PTRA01000001">
    <property type="protein sequence ID" value="PQA58953.1"/>
    <property type="molecule type" value="Genomic_DNA"/>
</dbReference>
<evidence type="ECO:0000256" key="7">
    <source>
        <dbReference type="ARBA" id="ARBA00023237"/>
    </source>
</evidence>
<dbReference type="InterPro" id="IPR039426">
    <property type="entry name" value="TonB-dep_rcpt-like"/>
</dbReference>
<dbReference type="PROSITE" id="PS52016">
    <property type="entry name" value="TONB_DEPENDENT_REC_3"/>
    <property type="match status" value="1"/>
</dbReference>
<evidence type="ECO:0000313" key="14">
    <source>
        <dbReference type="Proteomes" id="UP000239590"/>
    </source>
</evidence>
<dbReference type="InterPro" id="IPR000531">
    <property type="entry name" value="Beta-barrel_TonB"/>
</dbReference>
<protein>
    <submittedName>
        <fullName evidence="13">SusC/RagA family TonB-linked outer membrane protein</fullName>
    </submittedName>
</protein>
<dbReference type="Proteomes" id="UP000239590">
    <property type="component" value="Unassembled WGS sequence"/>
</dbReference>
<keyword evidence="6 8" id="KW-0472">Membrane</keyword>
<evidence type="ECO:0000256" key="3">
    <source>
        <dbReference type="ARBA" id="ARBA00022452"/>
    </source>
</evidence>
<evidence type="ECO:0000313" key="13">
    <source>
        <dbReference type="EMBL" id="PQA58953.1"/>
    </source>
</evidence>
<dbReference type="InterPro" id="IPR008969">
    <property type="entry name" value="CarboxyPept-like_regulatory"/>
</dbReference>
<dbReference type="RefSeq" id="WP_104710119.1">
    <property type="nucleotide sequence ID" value="NZ_PTRA01000001.1"/>
</dbReference>
<comment type="similarity">
    <text evidence="8 9">Belongs to the TonB-dependent receptor family.</text>
</comment>